<dbReference type="EMBL" id="VXIS01000215">
    <property type="protein sequence ID" value="KAA8896324.1"/>
    <property type="molecule type" value="Genomic_DNA"/>
</dbReference>
<evidence type="ECO:0000313" key="1">
    <source>
        <dbReference type="EMBL" id="KAA8896324.1"/>
    </source>
</evidence>
<comment type="caution">
    <text evidence="1">The sequence shown here is derived from an EMBL/GenBank/DDBJ whole genome shotgun (WGS) entry which is preliminary data.</text>
</comment>
<organism evidence="1 2">
    <name type="scientific">Sphaerosporella brunnea</name>
    <dbReference type="NCBI Taxonomy" id="1250544"/>
    <lineage>
        <taxon>Eukaryota</taxon>
        <taxon>Fungi</taxon>
        <taxon>Dikarya</taxon>
        <taxon>Ascomycota</taxon>
        <taxon>Pezizomycotina</taxon>
        <taxon>Pezizomycetes</taxon>
        <taxon>Pezizales</taxon>
        <taxon>Pyronemataceae</taxon>
        <taxon>Sphaerosporella</taxon>
    </lineage>
</organism>
<sequence length="129" mass="14858">MTVQPQIPALVQPQMSALIQHLQDTHLGWLPDDHLPTTVVLHQDTGEIDEIPTRVHITRFKNDTMDMLTKCLVDMHIHNFHFPGVMNVVCVNAVYWLNDGAEVSFGRGRVHHKYADRVVQLRMNLTRFP</sequence>
<dbReference type="Proteomes" id="UP000326924">
    <property type="component" value="Unassembled WGS sequence"/>
</dbReference>
<dbReference type="AlphaFoldDB" id="A0A5J5EMC2"/>
<reference evidence="1 2" key="1">
    <citation type="submission" date="2019-09" db="EMBL/GenBank/DDBJ databases">
        <title>Draft genome of the ectomycorrhizal ascomycete Sphaerosporella brunnea.</title>
        <authorList>
            <consortium name="DOE Joint Genome Institute"/>
            <person name="Benucci G.M."/>
            <person name="Marozzi G."/>
            <person name="Antonielli L."/>
            <person name="Sanchez S."/>
            <person name="Marco P."/>
            <person name="Wang X."/>
            <person name="Falini L.B."/>
            <person name="Barry K."/>
            <person name="Haridas S."/>
            <person name="Lipzen A."/>
            <person name="Labutti K."/>
            <person name="Grigoriev I.V."/>
            <person name="Murat C."/>
            <person name="Martin F."/>
            <person name="Albertini E."/>
            <person name="Donnini D."/>
            <person name="Bonito G."/>
        </authorList>
    </citation>
    <scope>NUCLEOTIDE SEQUENCE [LARGE SCALE GENOMIC DNA]</scope>
    <source>
        <strain evidence="1 2">Sb_GMNB300</strain>
    </source>
</reference>
<accession>A0A5J5EMC2</accession>
<evidence type="ECO:0000313" key="2">
    <source>
        <dbReference type="Proteomes" id="UP000326924"/>
    </source>
</evidence>
<name>A0A5J5EMC2_9PEZI</name>
<dbReference type="InParanoid" id="A0A5J5EMC2"/>
<protein>
    <submittedName>
        <fullName evidence="1">Uncharacterized protein</fullName>
    </submittedName>
</protein>
<keyword evidence="2" id="KW-1185">Reference proteome</keyword>
<gene>
    <name evidence="1" type="ORF">FN846DRAFT_893352</name>
</gene>
<proteinExistence type="predicted"/>